<keyword evidence="3" id="KW-1185">Reference proteome</keyword>
<dbReference type="RefSeq" id="WP_091279634.1">
    <property type="nucleotide sequence ID" value="NZ_JABAPK010000004.1"/>
</dbReference>
<feature type="compositionally biased region" description="Basic and acidic residues" evidence="1">
    <location>
        <begin position="113"/>
        <end position="125"/>
    </location>
</feature>
<name>A0A1H2LC61_9ACTO</name>
<dbReference type="GeneID" id="65344300"/>
<dbReference type="AlphaFoldDB" id="A0A1H2LC61"/>
<evidence type="ECO:0000313" key="3">
    <source>
        <dbReference type="Proteomes" id="UP000214355"/>
    </source>
</evidence>
<gene>
    <name evidence="2" type="ORF">SAMN04489737_0555</name>
</gene>
<dbReference type="STRING" id="131112.SAMN04489737_0555"/>
<reference evidence="3" key="1">
    <citation type="submission" date="2016-10" db="EMBL/GenBank/DDBJ databases">
        <authorList>
            <person name="Varghese N."/>
            <person name="Submissions S."/>
        </authorList>
    </citation>
    <scope>NUCLEOTIDE SEQUENCE [LARGE SCALE GENOMIC DNA]</scope>
    <source>
        <strain evidence="3">DSM 10002</strain>
    </source>
</reference>
<evidence type="ECO:0008006" key="4">
    <source>
        <dbReference type="Google" id="ProtNLM"/>
    </source>
</evidence>
<dbReference type="EMBL" id="LT629804">
    <property type="protein sequence ID" value="SDU78640.1"/>
    <property type="molecule type" value="Genomic_DNA"/>
</dbReference>
<sequence length="171" mass="19044">MNKKITMLIGAVILVFLMYAVFSQKPHHRDDEEDTFLSKSESGATQVVKIGQSVTFPDGMKITVKDMGEFTPSAHVTLPLNRISHDIEITLENTADEPLSPATYTVTASSSTEEAKGFRDEKRGPTDSPTTSILPGRKIVFHHFFSFIDPTDMVVEVRPHSTSSWRAIFTQ</sequence>
<feature type="region of interest" description="Disordered" evidence="1">
    <location>
        <begin position="106"/>
        <end position="132"/>
    </location>
</feature>
<protein>
    <recommendedName>
        <fullName evidence="4">DUF4352 domain-containing protein</fullName>
    </recommendedName>
</protein>
<dbReference type="Proteomes" id="UP000214355">
    <property type="component" value="Chromosome I"/>
</dbReference>
<dbReference type="OrthoDB" id="4484996at2"/>
<evidence type="ECO:0000256" key="1">
    <source>
        <dbReference type="SAM" id="MobiDB-lite"/>
    </source>
</evidence>
<organism evidence="2 3">
    <name type="scientific">Arcanobacterium phocae</name>
    <dbReference type="NCBI Taxonomy" id="131112"/>
    <lineage>
        <taxon>Bacteria</taxon>
        <taxon>Bacillati</taxon>
        <taxon>Actinomycetota</taxon>
        <taxon>Actinomycetes</taxon>
        <taxon>Actinomycetales</taxon>
        <taxon>Actinomycetaceae</taxon>
        <taxon>Arcanobacterium</taxon>
    </lineage>
</organism>
<accession>A0A1H2LC61</accession>
<proteinExistence type="predicted"/>
<evidence type="ECO:0000313" key="2">
    <source>
        <dbReference type="EMBL" id="SDU78640.1"/>
    </source>
</evidence>